<reference evidence="2" key="2">
    <citation type="submission" date="2012-06" db="EMBL/GenBank/DDBJ databases">
        <authorList>
            <person name="Yu Y."/>
            <person name="Currie J."/>
            <person name="Lomeli R."/>
            <person name="Angelova A."/>
            <person name="Collura K."/>
            <person name="Wissotski M."/>
            <person name="Campos D."/>
            <person name="Kudrna D."/>
            <person name="Golser W."/>
            <person name="Ashely E."/>
            <person name="Descour A."/>
            <person name="Fernandes J."/>
            <person name="Soderlund C."/>
            <person name="Walbot V."/>
        </authorList>
    </citation>
    <scope>NUCLEOTIDE SEQUENCE</scope>
    <source>
        <strain evidence="2">B73</strain>
    </source>
</reference>
<organism evidence="2">
    <name type="scientific">Zea mays</name>
    <name type="common">Maize</name>
    <dbReference type="NCBI Taxonomy" id="4577"/>
    <lineage>
        <taxon>Eukaryota</taxon>
        <taxon>Viridiplantae</taxon>
        <taxon>Streptophyta</taxon>
        <taxon>Embryophyta</taxon>
        <taxon>Tracheophyta</taxon>
        <taxon>Spermatophyta</taxon>
        <taxon>Magnoliopsida</taxon>
        <taxon>Liliopsida</taxon>
        <taxon>Poales</taxon>
        <taxon>Poaceae</taxon>
        <taxon>PACMAD clade</taxon>
        <taxon>Panicoideae</taxon>
        <taxon>Andropogonodae</taxon>
        <taxon>Andropogoneae</taxon>
        <taxon>Tripsacinae</taxon>
        <taxon>Zea</taxon>
    </lineage>
</organism>
<dbReference type="AlphaFoldDB" id="C4IYI4"/>
<protein>
    <submittedName>
        <fullName evidence="2">Uncharacterized protein</fullName>
    </submittedName>
</protein>
<reference evidence="2" key="1">
    <citation type="journal article" date="2009" name="PLoS Genet.">
        <title>Sequencing, mapping, and analysis of 27,455 maize full-length cDNAs.</title>
        <authorList>
            <person name="Soderlund C."/>
            <person name="Descour A."/>
            <person name="Kudrna D."/>
            <person name="Bomhoff M."/>
            <person name="Boyd L."/>
            <person name="Currie J."/>
            <person name="Angelova A."/>
            <person name="Collura K."/>
            <person name="Wissotski M."/>
            <person name="Ashley E."/>
            <person name="Morrow D."/>
            <person name="Fernandes J."/>
            <person name="Walbot V."/>
            <person name="Yu Y."/>
        </authorList>
    </citation>
    <scope>NUCLEOTIDE SEQUENCE</scope>
    <source>
        <strain evidence="2">B73</strain>
    </source>
</reference>
<feature type="region of interest" description="Disordered" evidence="1">
    <location>
        <begin position="213"/>
        <end position="234"/>
    </location>
</feature>
<dbReference type="EMBL" id="BT083631">
    <property type="protein sequence ID" value="ACR33984.1"/>
    <property type="molecule type" value="mRNA"/>
</dbReference>
<proteinExistence type="evidence at transcript level"/>
<evidence type="ECO:0000256" key="1">
    <source>
        <dbReference type="SAM" id="MobiDB-lite"/>
    </source>
</evidence>
<name>C4IYI4_MAIZE</name>
<sequence>MDRAVSRSPRHRSEVTMAGGGGRWQLAAVGYDDLGLGHAGELALGFDLAHDVHPFHHLAEHHVAPVQLLGQPVFVYGGDEELGAIGVGPVVSHGQRTGFSVGVLEVLVGEDGAAVDGLAPRAVAVGEVASLDHEPRDDPVERRPLVPQRLAGLGNSFLPCAKCSEVLCCFRNGVPKQSQHDPACRLAVDLDVQEGLGRDLVQVRRRCRWSSSLRPVGQRQRGRGESEAQARRRR</sequence>
<accession>C4IYI4</accession>
<evidence type="ECO:0000313" key="2">
    <source>
        <dbReference type="EMBL" id="ACR33984.1"/>
    </source>
</evidence>
<feature type="compositionally biased region" description="Basic and acidic residues" evidence="1">
    <location>
        <begin position="222"/>
        <end position="234"/>
    </location>
</feature>